<dbReference type="STRING" id="824.CGRAC_1013"/>
<keyword evidence="3" id="KW-1185">Reference proteome</keyword>
<gene>
    <name evidence="2" type="ORF">CAMGR0001_1117</name>
</gene>
<evidence type="ECO:0000256" key="1">
    <source>
        <dbReference type="SAM" id="Phobius"/>
    </source>
</evidence>
<evidence type="ECO:0000313" key="3">
    <source>
        <dbReference type="Proteomes" id="UP000005709"/>
    </source>
</evidence>
<feature type="transmembrane region" description="Helical" evidence="1">
    <location>
        <begin position="12"/>
        <end position="32"/>
    </location>
</feature>
<proteinExistence type="predicted"/>
<feature type="transmembrane region" description="Helical" evidence="1">
    <location>
        <begin position="44"/>
        <end position="64"/>
    </location>
</feature>
<name>C8PIR8_9BACT</name>
<reference evidence="2 3" key="1">
    <citation type="submission" date="2009-07" db="EMBL/GenBank/DDBJ databases">
        <authorList>
            <person name="Madupu R."/>
            <person name="Sebastian Y."/>
            <person name="Durkin A.S."/>
            <person name="Torralba M."/>
            <person name="Methe B."/>
            <person name="Sutton G.G."/>
            <person name="Strausberg R.L."/>
            <person name="Nelson K.E."/>
        </authorList>
    </citation>
    <scope>NUCLEOTIDE SEQUENCE [LARGE SCALE GENOMIC DNA]</scope>
    <source>
        <strain evidence="2 3">RM3268</strain>
    </source>
</reference>
<feature type="transmembrane region" description="Helical" evidence="1">
    <location>
        <begin position="76"/>
        <end position="94"/>
    </location>
</feature>
<organism evidence="2 3">
    <name type="scientific">Campylobacter gracilis RM3268</name>
    <dbReference type="NCBI Taxonomy" id="553220"/>
    <lineage>
        <taxon>Bacteria</taxon>
        <taxon>Pseudomonadati</taxon>
        <taxon>Campylobacterota</taxon>
        <taxon>Epsilonproteobacteria</taxon>
        <taxon>Campylobacterales</taxon>
        <taxon>Campylobacteraceae</taxon>
        <taxon>Campylobacter</taxon>
    </lineage>
</organism>
<sequence length="100" mass="10050">MNRSLTTQRSPLDHVLSGAIAGAIGGCAVELVKAKEGKSKSKAIRDALDIALSGGIIGGGAIYSANKLVQGEYLRAAAGVAVCVGALVAGRNFILKVGNE</sequence>
<dbReference type="AlphaFoldDB" id="C8PIR8"/>
<keyword evidence="1" id="KW-1133">Transmembrane helix</keyword>
<keyword evidence="1" id="KW-0812">Transmembrane</keyword>
<evidence type="ECO:0000313" key="2">
    <source>
        <dbReference type="EMBL" id="EEV16823.1"/>
    </source>
</evidence>
<accession>C8PIR8</accession>
<comment type="caution">
    <text evidence="2">The sequence shown here is derived from an EMBL/GenBank/DDBJ whole genome shotgun (WGS) entry which is preliminary data.</text>
</comment>
<dbReference type="PROSITE" id="PS51257">
    <property type="entry name" value="PROKAR_LIPOPROTEIN"/>
    <property type="match status" value="1"/>
</dbReference>
<dbReference type="RefSeq" id="WP_005871644.1">
    <property type="nucleotide sequence ID" value="NZ_ACYG01000027.1"/>
</dbReference>
<dbReference type="Proteomes" id="UP000005709">
    <property type="component" value="Unassembled WGS sequence"/>
</dbReference>
<protein>
    <submittedName>
        <fullName evidence="2">Uncharacterized protein</fullName>
    </submittedName>
</protein>
<keyword evidence="1" id="KW-0472">Membrane</keyword>
<dbReference type="EMBL" id="ACYG01000027">
    <property type="protein sequence ID" value="EEV16823.1"/>
    <property type="molecule type" value="Genomic_DNA"/>
</dbReference>